<protein>
    <recommendedName>
        <fullName evidence="3">DUF4404 domain-containing protein</fullName>
    </recommendedName>
</protein>
<dbReference type="RefSeq" id="WP_161810759.1">
    <property type="nucleotide sequence ID" value="NZ_BLJN01000001.1"/>
</dbReference>
<comment type="caution">
    <text evidence="1">The sequence shown here is derived from an EMBL/GenBank/DDBJ whole genome shotgun (WGS) entry which is preliminary data.</text>
</comment>
<accession>A0A829Y6T3</accession>
<keyword evidence="2" id="KW-1185">Reference proteome</keyword>
<dbReference type="Proteomes" id="UP000445000">
    <property type="component" value="Unassembled WGS sequence"/>
</dbReference>
<dbReference type="InterPro" id="IPR025516">
    <property type="entry name" value="DUF4404"/>
</dbReference>
<reference evidence="2" key="1">
    <citation type="submission" date="2020-01" db="EMBL/GenBank/DDBJ databases">
        <title>'Steroidobacter agaridevorans' sp. nov., agar-degrading bacteria isolated from rhizosphere soils.</title>
        <authorList>
            <person name="Ikenaga M."/>
            <person name="Kataoka M."/>
            <person name="Murouchi A."/>
            <person name="Katsuragi S."/>
            <person name="Sakai M."/>
        </authorList>
    </citation>
    <scope>NUCLEOTIDE SEQUENCE [LARGE SCALE GENOMIC DNA]</scope>
    <source>
        <strain evidence="2">YU21-B</strain>
    </source>
</reference>
<proteinExistence type="predicted"/>
<dbReference type="AlphaFoldDB" id="A0A829Y6T3"/>
<evidence type="ECO:0000313" key="1">
    <source>
        <dbReference type="EMBL" id="GFE78920.1"/>
    </source>
</evidence>
<evidence type="ECO:0000313" key="2">
    <source>
        <dbReference type="Proteomes" id="UP000445000"/>
    </source>
</evidence>
<organism evidence="1 2">
    <name type="scientific">Steroidobacter agaridevorans</name>
    <dbReference type="NCBI Taxonomy" id="2695856"/>
    <lineage>
        <taxon>Bacteria</taxon>
        <taxon>Pseudomonadati</taxon>
        <taxon>Pseudomonadota</taxon>
        <taxon>Gammaproteobacteria</taxon>
        <taxon>Steroidobacterales</taxon>
        <taxon>Steroidobacteraceae</taxon>
        <taxon>Steroidobacter</taxon>
    </lineage>
</organism>
<name>A0A829Y6T3_9GAMM</name>
<gene>
    <name evidence="1" type="ORF">GCM10011487_09200</name>
</gene>
<evidence type="ECO:0008006" key="3">
    <source>
        <dbReference type="Google" id="ProtNLM"/>
    </source>
</evidence>
<sequence>MSQDIQQHILALHARLEGLDRDSVDSRTRESLMLLLSDLTRLLGAASLDNEDHPLTERLEQLAVSFEAEHPAVGTAVRQLIDALAKAGI</sequence>
<dbReference type="Pfam" id="PF14357">
    <property type="entry name" value="DUF4404"/>
    <property type="match status" value="1"/>
</dbReference>
<dbReference type="EMBL" id="BLJN01000001">
    <property type="protein sequence ID" value="GFE78920.1"/>
    <property type="molecule type" value="Genomic_DNA"/>
</dbReference>